<reference evidence="3" key="1">
    <citation type="submission" date="2021-01" db="EMBL/GenBank/DDBJ databases">
        <authorList>
            <person name="Corre E."/>
            <person name="Pelletier E."/>
            <person name="Niang G."/>
            <person name="Scheremetjew M."/>
            <person name="Finn R."/>
            <person name="Kale V."/>
            <person name="Holt S."/>
            <person name="Cochrane G."/>
            <person name="Meng A."/>
            <person name="Brown T."/>
            <person name="Cohen L."/>
        </authorList>
    </citation>
    <scope>NUCLEOTIDE SEQUENCE</scope>
    <source>
        <strain evidence="3">FSP1.4</strain>
    </source>
</reference>
<evidence type="ECO:0000256" key="2">
    <source>
        <dbReference type="SAM" id="Phobius"/>
    </source>
</evidence>
<dbReference type="AlphaFoldDB" id="A0A7S3J6G9"/>
<feature type="region of interest" description="Disordered" evidence="1">
    <location>
        <begin position="45"/>
        <end position="148"/>
    </location>
</feature>
<gene>
    <name evidence="3" type="ORF">EHAR0213_LOCUS4726</name>
</gene>
<sequence>MRSTRLHLRSWVGLFLFFLFLSMVVSVVSLIVQIVLNRKSLPIFDKYPEPENPDEKLLKEWTEGKPPKLKKQKTPPVAEKIEDPPKKDVEESTVQDNTINESSVYSDDSESESASASETSRSEPENVDDYANSRRIPQAEVNLMETGFSTGMSQLREAQIQEYRQKEKQKF</sequence>
<feature type="transmembrane region" description="Helical" evidence="2">
    <location>
        <begin position="12"/>
        <end position="36"/>
    </location>
</feature>
<keyword evidence="2" id="KW-1133">Transmembrane helix</keyword>
<evidence type="ECO:0000256" key="1">
    <source>
        <dbReference type="SAM" id="MobiDB-lite"/>
    </source>
</evidence>
<keyword evidence="2" id="KW-0472">Membrane</keyword>
<evidence type="ECO:0000313" key="3">
    <source>
        <dbReference type="EMBL" id="CAE0345816.1"/>
    </source>
</evidence>
<feature type="compositionally biased region" description="Low complexity" evidence="1">
    <location>
        <begin position="101"/>
        <end position="119"/>
    </location>
</feature>
<accession>A0A7S3J6G9</accession>
<proteinExistence type="predicted"/>
<protein>
    <submittedName>
        <fullName evidence="3">Uncharacterized protein</fullName>
    </submittedName>
</protein>
<dbReference type="EMBL" id="HBII01010969">
    <property type="protein sequence ID" value="CAE0345816.1"/>
    <property type="molecule type" value="Transcribed_RNA"/>
</dbReference>
<feature type="compositionally biased region" description="Basic and acidic residues" evidence="1">
    <location>
        <begin position="46"/>
        <end position="66"/>
    </location>
</feature>
<feature type="compositionally biased region" description="Basic and acidic residues" evidence="1">
    <location>
        <begin position="79"/>
        <end position="90"/>
    </location>
</feature>
<organism evidence="3">
    <name type="scientific">Euplotes harpa</name>
    <dbReference type="NCBI Taxonomy" id="151035"/>
    <lineage>
        <taxon>Eukaryota</taxon>
        <taxon>Sar</taxon>
        <taxon>Alveolata</taxon>
        <taxon>Ciliophora</taxon>
        <taxon>Intramacronucleata</taxon>
        <taxon>Spirotrichea</taxon>
        <taxon>Hypotrichia</taxon>
        <taxon>Euplotida</taxon>
        <taxon>Euplotidae</taxon>
        <taxon>Euplotes</taxon>
    </lineage>
</organism>
<keyword evidence="2" id="KW-0812">Transmembrane</keyword>
<name>A0A7S3J6G9_9SPIT</name>